<name>A0ABM0T0F8_CAMSA</name>
<proteinExistence type="predicted"/>
<gene>
    <name evidence="3" type="primary">LOC104704508</name>
</gene>
<dbReference type="InterPro" id="IPR001810">
    <property type="entry name" value="F-box_dom"/>
</dbReference>
<dbReference type="RefSeq" id="XP_010418885.1">
    <property type="nucleotide sequence ID" value="XM_010420583.1"/>
</dbReference>
<dbReference type="Gene3D" id="1.20.1280.50">
    <property type="match status" value="1"/>
</dbReference>
<reference evidence="2" key="1">
    <citation type="journal article" date="2014" name="Nat. Commun.">
        <title>The emerging biofuel crop Camelina sativa retains a highly undifferentiated hexaploid genome structure.</title>
        <authorList>
            <person name="Kagale S."/>
            <person name="Koh C."/>
            <person name="Nixon J."/>
            <person name="Bollina V."/>
            <person name="Clarke W.E."/>
            <person name="Tuteja R."/>
            <person name="Spillane C."/>
            <person name="Robinson S.J."/>
            <person name="Links M.G."/>
            <person name="Clarke C."/>
            <person name="Higgins E.E."/>
            <person name="Huebert T."/>
            <person name="Sharpe A.G."/>
            <person name="Parkin I.A."/>
        </authorList>
    </citation>
    <scope>NUCLEOTIDE SEQUENCE [LARGE SCALE GENOMIC DNA]</scope>
    <source>
        <strain evidence="2">cv. DH55</strain>
    </source>
</reference>
<dbReference type="PANTHER" id="PTHR31672:SF13">
    <property type="entry name" value="F-BOX PROTEIN CPR30-LIKE"/>
    <property type="match status" value="1"/>
</dbReference>
<evidence type="ECO:0000259" key="1">
    <source>
        <dbReference type="PROSITE" id="PS50181"/>
    </source>
</evidence>
<dbReference type="InterPro" id="IPR006527">
    <property type="entry name" value="F-box-assoc_dom_typ1"/>
</dbReference>
<dbReference type="SUPFAM" id="SSF81383">
    <property type="entry name" value="F-box domain"/>
    <property type="match status" value="1"/>
</dbReference>
<dbReference type="SMART" id="SM00256">
    <property type="entry name" value="FBOX"/>
    <property type="match status" value="1"/>
</dbReference>
<protein>
    <submittedName>
        <fullName evidence="3">F-box protein At1g58090</fullName>
    </submittedName>
</protein>
<dbReference type="Pfam" id="PF07734">
    <property type="entry name" value="FBA_1"/>
    <property type="match status" value="1"/>
</dbReference>
<accession>A0ABM0T0F8</accession>
<organism evidence="2 3">
    <name type="scientific">Camelina sativa</name>
    <name type="common">False flax</name>
    <name type="synonym">Myagrum sativum</name>
    <dbReference type="NCBI Taxonomy" id="90675"/>
    <lineage>
        <taxon>Eukaryota</taxon>
        <taxon>Viridiplantae</taxon>
        <taxon>Streptophyta</taxon>
        <taxon>Embryophyta</taxon>
        <taxon>Tracheophyta</taxon>
        <taxon>Spermatophyta</taxon>
        <taxon>Magnoliopsida</taxon>
        <taxon>eudicotyledons</taxon>
        <taxon>Gunneridae</taxon>
        <taxon>Pentapetalae</taxon>
        <taxon>rosids</taxon>
        <taxon>malvids</taxon>
        <taxon>Brassicales</taxon>
        <taxon>Brassicaceae</taxon>
        <taxon>Camelineae</taxon>
        <taxon>Camelina</taxon>
    </lineage>
</organism>
<dbReference type="InterPro" id="IPR017451">
    <property type="entry name" value="F-box-assoc_interact_dom"/>
</dbReference>
<keyword evidence="2" id="KW-1185">Reference proteome</keyword>
<sequence length="348" mass="40508">MSPRKLPLDLEEEILVRVPPRSLIRFRSVCKVWNTLFNDKIFANRNFAFGRPEILLKTHTHMYSISVDLNNDDLTIKVTDVRFVALRDRRRYDLVGTCDGYFFLYNSDHKGVNVNVVSNPWLRETKWITPGGTPHGKSLGYDGSSPEKSFKIFGMMNTRQNIYQITRKVAFFEFATNAWNVTHCTTPRFLEEEILVDEYHCRVSLNGNLYWTAYPYQETGHQYFIRMFDFSKEVAKTFCILPFKGKHSSSHTRGLAIYKGDRISVIQQCTRSREVKIWVTEKRIGNGDDGEDVVWIKFMTISIPHFPMVCNNSSSSYFVDDTVFGKTFVTCFLGKKPKQAWVYIVQKD</sequence>
<evidence type="ECO:0000313" key="3">
    <source>
        <dbReference type="RefSeq" id="XP_010418885.1"/>
    </source>
</evidence>
<dbReference type="NCBIfam" id="TIGR01640">
    <property type="entry name" value="F_box_assoc_1"/>
    <property type="match status" value="1"/>
</dbReference>
<evidence type="ECO:0000313" key="2">
    <source>
        <dbReference type="Proteomes" id="UP000694864"/>
    </source>
</evidence>
<dbReference type="CDD" id="cd22157">
    <property type="entry name" value="F-box_AtFBW1-like"/>
    <property type="match status" value="1"/>
</dbReference>
<dbReference type="Proteomes" id="UP000694864">
    <property type="component" value="Chromosome 7"/>
</dbReference>
<dbReference type="PROSITE" id="PS50181">
    <property type="entry name" value="FBOX"/>
    <property type="match status" value="1"/>
</dbReference>
<feature type="domain" description="F-box" evidence="1">
    <location>
        <begin position="1"/>
        <end position="45"/>
    </location>
</feature>
<dbReference type="Pfam" id="PF00646">
    <property type="entry name" value="F-box"/>
    <property type="match status" value="1"/>
</dbReference>
<dbReference type="PANTHER" id="PTHR31672">
    <property type="entry name" value="BNACNNG10540D PROTEIN"/>
    <property type="match status" value="1"/>
</dbReference>
<dbReference type="InterPro" id="IPR036047">
    <property type="entry name" value="F-box-like_dom_sf"/>
</dbReference>
<dbReference type="GeneID" id="104704508"/>
<dbReference type="InterPro" id="IPR050796">
    <property type="entry name" value="SCF_F-box_component"/>
</dbReference>
<reference evidence="3" key="2">
    <citation type="submission" date="2025-08" db="UniProtKB">
        <authorList>
            <consortium name="RefSeq"/>
        </authorList>
    </citation>
    <scope>IDENTIFICATION</scope>
    <source>
        <tissue evidence="3">Leaf</tissue>
    </source>
</reference>